<protein>
    <submittedName>
        <fullName evidence="7">NADH dehydrogenase-like protein YutJ</fullName>
    </submittedName>
</protein>
<organism evidence="7 8">
    <name type="scientific">Xylanibacillus composti</name>
    <dbReference type="NCBI Taxonomy" id="1572762"/>
    <lineage>
        <taxon>Bacteria</taxon>
        <taxon>Bacillati</taxon>
        <taxon>Bacillota</taxon>
        <taxon>Bacilli</taxon>
        <taxon>Bacillales</taxon>
        <taxon>Paenibacillaceae</taxon>
        <taxon>Xylanibacillus</taxon>
    </lineage>
</organism>
<evidence type="ECO:0000256" key="3">
    <source>
        <dbReference type="ARBA" id="ARBA00022630"/>
    </source>
</evidence>
<evidence type="ECO:0000313" key="8">
    <source>
        <dbReference type="Proteomes" id="UP000677918"/>
    </source>
</evidence>
<evidence type="ECO:0000256" key="1">
    <source>
        <dbReference type="ARBA" id="ARBA00001974"/>
    </source>
</evidence>
<dbReference type="PANTHER" id="PTHR42913">
    <property type="entry name" value="APOPTOSIS-INDUCING FACTOR 1"/>
    <property type="match status" value="1"/>
</dbReference>
<dbReference type="GO" id="GO:0003955">
    <property type="term" value="F:NAD(P)H dehydrogenase (quinone) activity"/>
    <property type="evidence" value="ECO:0007669"/>
    <property type="project" value="TreeGrafter"/>
</dbReference>
<comment type="caution">
    <text evidence="7">The sequence shown here is derived from an EMBL/GenBank/DDBJ whole genome shotgun (WGS) entry which is preliminary data.</text>
</comment>
<dbReference type="InterPro" id="IPR036188">
    <property type="entry name" value="FAD/NAD-bd_sf"/>
</dbReference>
<name>A0A8J4M217_9BACL</name>
<dbReference type="InterPro" id="IPR051169">
    <property type="entry name" value="NADH-Q_oxidoreductase"/>
</dbReference>
<keyword evidence="5" id="KW-0560">Oxidoreductase</keyword>
<proteinExistence type="inferred from homology"/>
<evidence type="ECO:0000256" key="5">
    <source>
        <dbReference type="ARBA" id="ARBA00023002"/>
    </source>
</evidence>
<dbReference type="SUPFAM" id="SSF51905">
    <property type="entry name" value="FAD/NAD(P)-binding domain"/>
    <property type="match status" value="1"/>
</dbReference>
<feature type="domain" description="FAD/NAD(P)-binding" evidence="6">
    <location>
        <begin position="6"/>
        <end position="289"/>
    </location>
</feature>
<dbReference type="GO" id="GO:0019646">
    <property type="term" value="P:aerobic electron transport chain"/>
    <property type="evidence" value="ECO:0007669"/>
    <property type="project" value="TreeGrafter"/>
</dbReference>
<dbReference type="PANTHER" id="PTHR42913:SF3">
    <property type="entry name" value="64 KDA MITOCHONDRIAL NADH DEHYDROGENASE (EUROFUNG)"/>
    <property type="match status" value="1"/>
</dbReference>
<sequence length="356" mass="39255">MLEMKAIVILGGGYGGVSVVHQLLEQDLPADHEIILVDRMPFQGLKTEYYAVASGTVADVDVRVPFPQDPRVRMVYGVITEIDLENRKVHLEDQAIGYEQLVIALGCTDKYHNIPGAEPYTHSIQSFSSTRETFCRISDVKPYGQVSIVGGGLSGVELASELREARPDLNVRILDRGASILSAFPDKLQEYVRDWFQAHQVEMLAHANITRVEQGVLYNGNEAVYTDLTVWTAGIQPARPVQLLDLPKDAQGRLEINVYHQLPAYPNVYVVGDCASLPFSPSAQLAEAQGKQVAEVMQALWKGETPELGQIKLKGILGSLGKKAGFGLMGKRMIMMGRVPRVLKSGVLWMSKQHFG</sequence>
<keyword evidence="8" id="KW-1185">Reference proteome</keyword>
<dbReference type="Gene3D" id="3.50.50.100">
    <property type="match status" value="1"/>
</dbReference>
<keyword evidence="4" id="KW-0274">FAD</keyword>
<dbReference type="PRINTS" id="PR00368">
    <property type="entry name" value="FADPNR"/>
</dbReference>
<evidence type="ECO:0000256" key="4">
    <source>
        <dbReference type="ARBA" id="ARBA00022827"/>
    </source>
</evidence>
<comment type="similarity">
    <text evidence="2">Belongs to the NADH dehydrogenase family.</text>
</comment>
<keyword evidence="3" id="KW-0285">Flavoprotein</keyword>
<reference evidence="7" key="1">
    <citation type="submission" date="2021-04" db="EMBL/GenBank/DDBJ databases">
        <title>Draft genome sequence of Xylanibacillus composti strain K13.</title>
        <authorList>
            <person name="Uke A."/>
            <person name="Chhe C."/>
            <person name="Baramee S."/>
            <person name="Kosugi A."/>
        </authorList>
    </citation>
    <scope>NUCLEOTIDE SEQUENCE</scope>
    <source>
        <strain evidence="7">K13</strain>
    </source>
</reference>
<dbReference type="AlphaFoldDB" id="A0A8J4M217"/>
<dbReference type="InterPro" id="IPR023753">
    <property type="entry name" value="FAD/NAD-binding_dom"/>
</dbReference>
<evidence type="ECO:0000313" key="7">
    <source>
        <dbReference type="EMBL" id="GIQ68452.1"/>
    </source>
</evidence>
<comment type="cofactor">
    <cofactor evidence="1">
        <name>FAD</name>
        <dbReference type="ChEBI" id="CHEBI:57692"/>
    </cofactor>
</comment>
<gene>
    <name evidence="7" type="primary">yutJ</name>
    <name evidence="7" type="ORF">XYCOK13_12760</name>
</gene>
<evidence type="ECO:0000256" key="2">
    <source>
        <dbReference type="ARBA" id="ARBA00005272"/>
    </source>
</evidence>
<dbReference type="Pfam" id="PF07992">
    <property type="entry name" value="Pyr_redox_2"/>
    <property type="match status" value="1"/>
</dbReference>
<evidence type="ECO:0000259" key="6">
    <source>
        <dbReference type="Pfam" id="PF07992"/>
    </source>
</evidence>
<dbReference type="PRINTS" id="PR00411">
    <property type="entry name" value="PNDRDTASEI"/>
</dbReference>
<dbReference type="Proteomes" id="UP000677918">
    <property type="component" value="Unassembled WGS sequence"/>
</dbReference>
<dbReference type="EMBL" id="BOVK01000015">
    <property type="protein sequence ID" value="GIQ68452.1"/>
    <property type="molecule type" value="Genomic_DNA"/>
</dbReference>
<accession>A0A8J4M217</accession>